<feature type="domain" description="Chorismate-utilising enzyme C-terminal" evidence="1">
    <location>
        <begin position="45"/>
        <end position="126"/>
    </location>
</feature>
<sequence length="127" mass="14494">MVMVNGVPIIQNLTNNFLYNLVHGAIKVCAQLRPPVDISMLLDVDFVFLELWQSSKDPIFYLQARGRVFVAPRPKILMHAKKINIVNQPLAETIRKGTMIHEDEMLESQLLNNEKQCAKHIMLVDLG</sequence>
<dbReference type="SUPFAM" id="SSF56322">
    <property type="entry name" value="ADC synthase"/>
    <property type="match status" value="1"/>
</dbReference>
<dbReference type="PANTHER" id="PTHR11236:SF33">
    <property type="entry name" value="ANTHRANILATE SYNTHASE ALPHA SUBUNIT 1, CHLOROPLASTIC-RELATED"/>
    <property type="match status" value="1"/>
</dbReference>
<name>A0ABY9CCI1_VITVI</name>
<gene>
    <name evidence="2" type="ORF">VitviT2T_011899</name>
</gene>
<keyword evidence="3" id="KW-1185">Reference proteome</keyword>
<accession>A0ABY9CCI1</accession>
<dbReference type="Gene3D" id="3.60.120.10">
    <property type="entry name" value="Anthranilate synthase"/>
    <property type="match status" value="1"/>
</dbReference>
<dbReference type="InterPro" id="IPR005801">
    <property type="entry name" value="ADC_synthase"/>
</dbReference>
<dbReference type="PANTHER" id="PTHR11236">
    <property type="entry name" value="AMINOBENZOATE/ANTHRANILATE SYNTHASE"/>
    <property type="match status" value="1"/>
</dbReference>
<dbReference type="InterPro" id="IPR015890">
    <property type="entry name" value="Chorismate_C"/>
</dbReference>
<dbReference type="Proteomes" id="UP001227230">
    <property type="component" value="Chromosome 8"/>
</dbReference>
<proteinExistence type="predicted"/>
<evidence type="ECO:0000313" key="2">
    <source>
        <dbReference type="EMBL" id="WJZ92929.1"/>
    </source>
</evidence>
<organism evidence="2 3">
    <name type="scientific">Vitis vinifera</name>
    <name type="common">Grape</name>
    <dbReference type="NCBI Taxonomy" id="29760"/>
    <lineage>
        <taxon>Eukaryota</taxon>
        <taxon>Viridiplantae</taxon>
        <taxon>Streptophyta</taxon>
        <taxon>Embryophyta</taxon>
        <taxon>Tracheophyta</taxon>
        <taxon>Spermatophyta</taxon>
        <taxon>Magnoliopsida</taxon>
        <taxon>eudicotyledons</taxon>
        <taxon>Gunneridae</taxon>
        <taxon>Pentapetalae</taxon>
        <taxon>rosids</taxon>
        <taxon>Vitales</taxon>
        <taxon>Vitaceae</taxon>
        <taxon>Viteae</taxon>
        <taxon>Vitis</taxon>
    </lineage>
</organism>
<dbReference type="EMBL" id="CP126655">
    <property type="protein sequence ID" value="WJZ92929.1"/>
    <property type="molecule type" value="Genomic_DNA"/>
</dbReference>
<dbReference type="Pfam" id="PF00425">
    <property type="entry name" value="Chorismate_bind"/>
    <property type="match status" value="1"/>
</dbReference>
<evidence type="ECO:0000313" key="3">
    <source>
        <dbReference type="Proteomes" id="UP001227230"/>
    </source>
</evidence>
<dbReference type="InterPro" id="IPR019999">
    <property type="entry name" value="Anth_synth_I-like"/>
</dbReference>
<protein>
    <recommendedName>
        <fullName evidence="1">Chorismate-utilising enzyme C-terminal domain-containing protein</fullName>
    </recommendedName>
</protein>
<evidence type="ECO:0000259" key="1">
    <source>
        <dbReference type="Pfam" id="PF00425"/>
    </source>
</evidence>
<reference evidence="2 3" key="1">
    <citation type="journal article" date="2023" name="Hortic Res">
        <title>The complete reference genome for grapevine (Vitis vinifera L.) genetics and breeding.</title>
        <authorList>
            <person name="Shi X."/>
            <person name="Cao S."/>
            <person name="Wang X."/>
            <person name="Huang S."/>
            <person name="Wang Y."/>
            <person name="Liu Z."/>
            <person name="Liu W."/>
            <person name="Leng X."/>
            <person name="Peng Y."/>
            <person name="Wang N."/>
            <person name="Wang Y."/>
            <person name="Ma Z."/>
            <person name="Xu X."/>
            <person name="Zhang F."/>
            <person name="Xue H."/>
            <person name="Zhong H."/>
            <person name="Wang Y."/>
            <person name="Zhang K."/>
            <person name="Velt A."/>
            <person name="Avia K."/>
            <person name="Holtgrawe D."/>
            <person name="Grimplet J."/>
            <person name="Matus J.T."/>
            <person name="Ware D."/>
            <person name="Wu X."/>
            <person name="Wang H."/>
            <person name="Liu C."/>
            <person name="Fang Y."/>
            <person name="Rustenholz C."/>
            <person name="Cheng Z."/>
            <person name="Xiao H."/>
            <person name="Zhou Y."/>
        </authorList>
    </citation>
    <scope>NUCLEOTIDE SEQUENCE [LARGE SCALE GENOMIC DNA]</scope>
    <source>
        <strain evidence="3">cv. Pinot noir / PN40024</strain>
        <tissue evidence="2">Leaf</tissue>
    </source>
</reference>